<dbReference type="EMBL" id="KP211801">
    <property type="protein sequence ID" value="ANV78791.1"/>
    <property type="molecule type" value="Genomic_DNA"/>
</dbReference>
<dbReference type="InterPro" id="IPR029063">
    <property type="entry name" value="SAM-dependent_MTases_sf"/>
</dbReference>
<protein>
    <recommendedName>
        <fullName evidence="3">Nodulation protein S NodS</fullName>
    </recommendedName>
</protein>
<proteinExistence type="predicted"/>
<reference evidence="2" key="1">
    <citation type="submission" date="2014-11" db="EMBL/GenBank/DDBJ databases">
        <authorList>
            <person name="Zhu J."/>
            <person name="Qi W."/>
            <person name="Song R."/>
        </authorList>
    </citation>
    <scope>NUCLEOTIDE SEQUENCE</scope>
</reference>
<evidence type="ECO:0008006" key="3">
    <source>
        <dbReference type="Google" id="ProtNLM"/>
    </source>
</evidence>
<dbReference type="Pfam" id="PF13489">
    <property type="entry name" value="Methyltransf_23"/>
    <property type="match status" value="1"/>
</dbReference>
<dbReference type="PANTHER" id="PTHR43861">
    <property type="entry name" value="TRANS-ACONITATE 2-METHYLTRANSFERASE-RELATED"/>
    <property type="match status" value="1"/>
</dbReference>
<sequence length="205" mass="22969">MTIREATDVFSDWALRNRDEGMESGHAKSVNEMLGIAIPMLKKPFSAIDVGCGNGWVCRQLETYESCIRVVGIDGSVEMIVKAKEKGSGQFHLAKLPGWEPSKKFDLIHSMEFLYYLKDPLDMLRIFFTDWLNDEGILIAGVDHYLENTASHDWPESLNVHMTTLSEAQWKQGMIDAGFTDVKVRKVGLKPGFIGTLAISGKKSK</sequence>
<dbReference type="SUPFAM" id="SSF53335">
    <property type="entry name" value="S-adenosyl-L-methionine-dependent methyltransferases"/>
    <property type="match status" value="1"/>
</dbReference>
<accession>A0A1B1T934</accession>
<reference evidence="1" key="2">
    <citation type="journal article" date="2015" name="ISME J.">
        <title>A new class of marine Euryarchaeota group II from the Mediterranean deep chlorophyll maximum.</title>
        <authorList>
            <person name="Martin-Cuadrado A.B."/>
            <person name="Garcia-Heredia I."/>
            <person name="Molto A.G."/>
            <person name="Lopez-Ubeda R."/>
            <person name="Kimes N."/>
            <person name="Lopez-Garcia P."/>
            <person name="Moreira D."/>
            <person name="Rodriguez-Valera F."/>
        </authorList>
    </citation>
    <scope>NUCLEOTIDE SEQUENCE</scope>
</reference>
<name>A0A1B1T934_9ARCH</name>
<evidence type="ECO:0000313" key="1">
    <source>
        <dbReference type="EMBL" id="ANV78791.1"/>
    </source>
</evidence>
<dbReference type="AlphaFoldDB" id="A0A1B1T934"/>
<reference evidence="1" key="3">
    <citation type="submission" date="2015-12" db="EMBL/GenBank/DDBJ databases">
        <authorList>
            <person name="Shamseldin A."/>
            <person name="Moawad H."/>
            <person name="Abd El-Rahim W.M."/>
            <person name="Sadowsky M.J."/>
        </authorList>
    </citation>
    <scope>NUCLEOTIDE SEQUENCE</scope>
</reference>
<evidence type="ECO:0000313" key="2">
    <source>
        <dbReference type="EMBL" id="ANV78900.1"/>
    </source>
</evidence>
<dbReference type="CDD" id="cd02440">
    <property type="entry name" value="AdoMet_MTases"/>
    <property type="match status" value="1"/>
</dbReference>
<dbReference type="EMBL" id="KP211803">
    <property type="protein sequence ID" value="ANV78900.1"/>
    <property type="molecule type" value="Genomic_DNA"/>
</dbReference>
<organism evidence="1">
    <name type="scientific">uncultured Poseidoniia archaeon</name>
    <dbReference type="NCBI Taxonomy" id="1697135"/>
    <lineage>
        <taxon>Archaea</taxon>
        <taxon>Methanobacteriati</taxon>
        <taxon>Thermoplasmatota</taxon>
        <taxon>Candidatus Poseidoniia</taxon>
        <taxon>environmental samples</taxon>
    </lineage>
</organism>
<dbReference type="Gene3D" id="3.40.50.150">
    <property type="entry name" value="Vaccinia Virus protein VP39"/>
    <property type="match status" value="1"/>
</dbReference>